<evidence type="ECO:0000259" key="1">
    <source>
        <dbReference type="Pfam" id="PF17389"/>
    </source>
</evidence>
<proteinExistence type="predicted"/>
<dbReference type="InParanoid" id="W3X3P7"/>
<dbReference type="InterPro" id="IPR012341">
    <property type="entry name" value="6hp_glycosidase-like_sf"/>
</dbReference>
<dbReference type="InterPro" id="IPR008928">
    <property type="entry name" value="6-hairpin_glycosidase_sf"/>
</dbReference>
<feature type="domain" description="Alpha-L-rhamnosidase six-hairpin glycosidase" evidence="1">
    <location>
        <begin position="374"/>
        <end position="707"/>
    </location>
</feature>
<gene>
    <name evidence="2" type="ORF">PFICI_09619</name>
</gene>
<dbReference type="Pfam" id="PF17389">
    <property type="entry name" value="Bac_rhamnosid6H"/>
    <property type="match status" value="1"/>
</dbReference>
<dbReference type="InterPro" id="IPR008979">
    <property type="entry name" value="Galactose-bd-like_sf"/>
</dbReference>
<dbReference type="Gene3D" id="2.60.120.260">
    <property type="entry name" value="Galactose-binding domain-like"/>
    <property type="match status" value="1"/>
</dbReference>
<dbReference type="GO" id="GO:0005975">
    <property type="term" value="P:carbohydrate metabolic process"/>
    <property type="evidence" value="ECO:0007669"/>
    <property type="project" value="InterPro"/>
</dbReference>
<dbReference type="SUPFAM" id="SSF48208">
    <property type="entry name" value="Six-hairpin glycosidases"/>
    <property type="match status" value="1"/>
</dbReference>
<protein>
    <recommendedName>
        <fullName evidence="1">Alpha-L-rhamnosidase six-hairpin glycosidase domain-containing protein</fullName>
    </recommendedName>
</protein>
<keyword evidence="3" id="KW-1185">Reference proteome</keyword>
<dbReference type="OrthoDB" id="6503935at2759"/>
<accession>W3X3P7</accession>
<dbReference type="OMA" id="NCRHETY"/>
<dbReference type="KEGG" id="pfy:PFICI_09619"/>
<dbReference type="PANTHER" id="PTHR34987">
    <property type="entry name" value="C, PUTATIVE (AFU_ORTHOLOGUE AFUA_3G02880)-RELATED"/>
    <property type="match status" value="1"/>
</dbReference>
<organism evidence="2 3">
    <name type="scientific">Pestalotiopsis fici (strain W106-1 / CGMCC3.15140)</name>
    <dbReference type="NCBI Taxonomy" id="1229662"/>
    <lineage>
        <taxon>Eukaryota</taxon>
        <taxon>Fungi</taxon>
        <taxon>Dikarya</taxon>
        <taxon>Ascomycota</taxon>
        <taxon>Pezizomycotina</taxon>
        <taxon>Sordariomycetes</taxon>
        <taxon>Xylariomycetidae</taxon>
        <taxon>Amphisphaeriales</taxon>
        <taxon>Sporocadaceae</taxon>
        <taxon>Pestalotiopsis</taxon>
    </lineage>
</organism>
<evidence type="ECO:0000313" key="2">
    <source>
        <dbReference type="EMBL" id="ETS79766.1"/>
    </source>
</evidence>
<dbReference type="AlphaFoldDB" id="W3X3P7"/>
<dbReference type="Gene3D" id="2.60.420.10">
    <property type="entry name" value="Maltose phosphorylase, domain 3"/>
    <property type="match status" value="1"/>
</dbReference>
<dbReference type="Proteomes" id="UP000030651">
    <property type="component" value="Unassembled WGS sequence"/>
</dbReference>
<dbReference type="SUPFAM" id="SSF49785">
    <property type="entry name" value="Galactose-binding domain-like"/>
    <property type="match status" value="1"/>
</dbReference>
<dbReference type="HOGENOM" id="CLU_009782_0_1_1"/>
<sequence length="772" mass="87840">MAANSPFVSGQAKWIWVPGYDDITNKGQFVNFRRSFEVKEKIDGEILLHVSADTRYRLYLNGQSISFGPCKSYLSRWNYETVNIAPFLRVGVNVLAARVLRFSIAHDGCLSMIRSPLPGLIVHCQLADLGLHTDESWKAKLDEATQLVPDSKWDYRLGPQFLSLNENVEGPLLDLDWNKVQYDDSAWPAAILGTPQRKMSPILDPRRLFPREIPALPEIYARFSGVVNLDGPISKEAWTNLLLNDAALEIPANTSTWVEIESSTLTTAFFDLLATFNGQDDNLPTLQILCSECYEQPMEESTSRVKGDRTDFQKGQLYGMTDTYVPHRGQNHYSPFWFRTFRFIRLTIDTKSSPLTLNSFSYRSTHYPLEVGTKVETSSPFISKLWDISINTLRNCMHETYEDCPFYEQNQFAMDTRSQILFTYLISRDDRLARKAMKEFHASRREDGLIETHFPCPGRGMNIPTFSLFWILMVYDHMVFFGDEQLVKSYVGAIDGILNYFDARINDQGLVGQFDPDCWAFVDWADGWFTPGRGFTGLAVPKSYYSKGAATYHSLLYAYTLLKASELQTFLGRKDTAKEYLSRHGSLLQAVKQHCFDHESGFFLDGPGSIDERSQHVQVLAVLSGAVKEVSAATLMRRTVLEREEHRLTKASLAMGFYVFRAVSEAGVYEESWETLMQPWKKMIDDKLTTWAESESMMRSDCHGWSAVPLWEIGTELAGVRQASKAYQLRVQGIADGKTFEIKPRKQLLADLKADIMIGPDETAHVEWATTS</sequence>
<dbReference type="RefSeq" id="XP_007836391.1">
    <property type="nucleotide sequence ID" value="XM_007838200.1"/>
</dbReference>
<reference evidence="3" key="1">
    <citation type="journal article" date="2015" name="BMC Genomics">
        <title>Genomic and transcriptomic analysis of the endophytic fungus Pestalotiopsis fici reveals its lifestyle and high potential for synthesis of natural products.</title>
        <authorList>
            <person name="Wang X."/>
            <person name="Zhang X."/>
            <person name="Liu L."/>
            <person name="Xiang M."/>
            <person name="Wang W."/>
            <person name="Sun X."/>
            <person name="Che Y."/>
            <person name="Guo L."/>
            <person name="Liu G."/>
            <person name="Guo L."/>
            <person name="Wang C."/>
            <person name="Yin W.B."/>
            <person name="Stadler M."/>
            <person name="Zhang X."/>
            <person name="Liu X."/>
        </authorList>
    </citation>
    <scope>NUCLEOTIDE SEQUENCE [LARGE SCALE GENOMIC DNA]</scope>
    <source>
        <strain evidence="3">W106-1 / CGMCC3.15140</strain>
    </source>
</reference>
<dbReference type="eggNOG" id="ENOG502QVPG">
    <property type="taxonomic scope" value="Eukaryota"/>
</dbReference>
<dbReference type="GO" id="GO:0003824">
    <property type="term" value="F:catalytic activity"/>
    <property type="evidence" value="ECO:0007669"/>
    <property type="project" value="UniProtKB-ARBA"/>
</dbReference>
<dbReference type="EMBL" id="KI912114">
    <property type="protein sequence ID" value="ETS79766.1"/>
    <property type="molecule type" value="Genomic_DNA"/>
</dbReference>
<dbReference type="PANTHER" id="PTHR34987:SF2">
    <property type="entry name" value="B, PUTATIVE (AFU_ORTHOLOGUE AFUA_7G05040)-RELATED"/>
    <property type="match status" value="1"/>
</dbReference>
<name>W3X3P7_PESFW</name>
<dbReference type="Gene3D" id="1.50.10.10">
    <property type="match status" value="1"/>
</dbReference>
<evidence type="ECO:0000313" key="3">
    <source>
        <dbReference type="Proteomes" id="UP000030651"/>
    </source>
</evidence>
<dbReference type="GeneID" id="19274632"/>
<dbReference type="InterPro" id="IPR035396">
    <property type="entry name" value="Bac_rhamnosid6H"/>
</dbReference>